<evidence type="ECO:0000313" key="2">
    <source>
        <dbReference type="EMBL" id="MVT39543.1"/>
    </source>
</evidence>
<gene>
    <name evidence="2" type="ORF">GO495_03005</name>
</gene>
<name>A0A6N8J3E2_9BACT</name>
<dbReference type="InterPro" id="IPR000601">
    <property type="entry name" value="PKD_dom"/>
</dbReference>
<proteinExistence type="predicted"/>
<dbReference type="InterPro" id="IPR013783">
    <property type="entry name" value="Ig-like_fold"/>
</dbReference>
<sequence length="279" mass="29440">MKNICFVAIAAIISSCSPESSSKQLGPLPTASFTVTPMEGKPYKMIVKSTTNGGFLWRWNYRDTKVAVRETDTLSFAKQGEYPIQFTVFTDGGYATTSQNVTVTADAPVADILKGGDMEAGSGQYWTLLNTGGTQTSIQVTNGVMQFGNTGDSNGAIYQKLKVIPGREYTFSGDVKGTGATNTWFEVYFGTKAPAQGSDYSGTGVTKYIALNTWSGCGLVPFDGNLAEIGCDGDGKGKGGTMVFAGSDTTVYMVIKAGSAGGNMGTGITLDNVKFMEEQ</sequence>
<dbReference type="Gene3D" id="2.60.40.10">
    <property type="entry name" value="Immunoglobulins"/>
    <property type="match status" value="1"/>
</dbReference>
<dbReference type="AlphaFoldDB" id="A0A6N8J3E2"/>
<evidence type="ECO:0000313" key="3">
    <source>
        <dbReference type="Proteomes" id="UP000468388"/>
    </source>
</evidence>
<dbReference type="RefSeq" id="WP_157298209.1">
    <property type="nucleotide sequence ID" value="NZ_BAAAZB010000005.1"/>
</dbReference>
<comment type="caution">
    <text evidence="2">The sequence shown here is derived from an EMBL/GenBank/DDBJ whole genome shotgun (WGS) entry which is preliminary data.</text>
</comment>
<keyword evidence="3" id="KW-1185">Reference proteome</keyword>
<organism evidence="2 3">
    <name type="scientific">Chitinophaga oryziterrae</name>
    <dbReference type="NCBI Taxonomy" id="1031224"/>
    <lineage>
        <taxon>Bacteria</taxon>
        <taxon>Pseudomonadati</taxon>
        <taxon>Bacteroidota</taxon>
        <taxon>Chitinophagia</taxon>
        <taxon>Chitinophagales</taxon>
        <taxon>Chitinophagaceae</taxon>
        <taxon>Chitinophaga</taxon>
    </lineage>
</organism>
<dbReference type="SUPFAM" id="SSF49299">
    <property type="entry name" value="PKD domain"/>
    <property type="match status" value="1"/>
</dbReference>
<protein>
    <recommendedName>
        <fullName evidence="1">PKD domain-containing protein</fullName>
    </recommendedName>
</protein>
<accession>A0A6N8J3E2</accession>
<feature type="domain" description="PKD" evidence="1">
    <location>
        <begin position="57"/>
        <end position="105"/>
    </location>
</feature>
<dbReference type="EMBL" id="WRXO01000001">
    <property type="protein sequence ID" value="MVT39543.1"/>
    <property type="molecule type" value="Genomic_DNA"/>
</dbReference>
<dbReference type="Proteomes" id="UP000468388">
    <property type="component" value="Unassembled WGS sequence"/>
</dbReference>
<dbReference type="Gene3D" id="2.60.120.260">
    <property type="entry name" value="Galactose-binding domain-like"/>
    <property type="match status" value="1"/>
</dbReference>
<dbReference type="PROSITE" id="PS51257">
    <property type="entry name" value="PROKAR_LIPOPROTEIN"/>
    <property type="match status" value="1"/>
</dbReference>
<reference evidence="2 3" key="1">
    <citation type="submission" date="2019-12" db="EMBL/GenBank/DDBJ databases">
        <title>The draft genomic sequence of strain Chitinophaga oryziterrae JCM 16595.</title>
        <authorList>
            <person name="Zhang X."/>
        </authorList>
    </citation>
    <scope>NUCLEOTIDE SEQUENCE [LARGE SCALE GENOMIC DNA]</scope>
    <source>
        <strain evidence="2 3">JCM 16595</strain>
    </source>
</reference>
<dbReference type="InterPro" id="IPR035986">
    <property type="entry name" value="PKD_dom_sf"/>
</dbReference>
<evidence type="ECO:0000259" key="1">
    <source>
        <dbReference type="PROSITE" id="PS50093"/>
    </source>
</evidence>
<dbReference type="PROSITE" id="PS50093">
    <property type="entry name" value="PKD"/>
    <property type="match status" value="1"/>
</dbReference>
<dbReference type="OrthoDB" id="1150003at2"/>